<protein>
    <submittedName>
        <fullName evidence="1">Uncharacterized protein</fullName>
    </submittedName>
</protein>
<accession>A0ABT2RIR3</accession>
<evidence type="ECO:0000313" key="2">
    <source>
        <dbReference type="Proteomes" id="UP001652431"/>
    </source>
</evidence>
<dbReference type="RefSeq" id="WP_262574527.1">
    <property type="nucleotide sequence ID" value="NZ_JAOQJU010000001.1"/>
</dbReference>
<keyword evidence="2" id="KW-1185">Reference proteome</keyword>
<dbReference type="EMBL" id="JAOQJU010000001">
    <property type="protein sequence ID" value="MCU6685304.1"/>
    <property type="molecule type" value="Genomic_DNA"/>
</dbReference>
<proteinExistence type="predicted"/>
<evidence type="ECO:0000313" key="1">
    <source>
        <dbReference type="EMBL" id="MCU6685304.1"/>
    </source>
</evidence>
<dbReference type="Proteomes" id="UP001652431">
    <property type="component" value="Unassembled WGS sequence"/>
</dbReference>
<sequence>MLGLEQEKEKEIKNMVSILEQIDLPGILLLTRDANTLLMHQKEEEARKTG</sequence>
<reference evidence="1 2" key="1">
    <citation type="journal article" date="2021" name="ISME Commun">
        <title>Automated analysis of genomic sequences facilitates high-throughput and comprehensive description of bacteria.</title>
        <authorList>
            <person name="Hitch T.C.A."/>
        </authorList>
    </citation>
    <scope>NUCLEOTIDE SEQUENCE [LARGE SCALE GENOMIC DNA]</scope>
    <source>
        <strain evidence="1 2">Sanger_03</strain>
    </source>
</reference>
<gene>
    <name evidence="1" type="ORF">OCV99_01840</name>
</gene>
<organism evidence="1 2">
    <name type="scientific">Dorea acetigenes</name>
    <dbReference type="NCBI Taxonomy" id="2981787"/>
    <lineage>
        <taxon>Bacteria</taxon>
        <taxon>Bacillati</taxon>
        <taxon>Bacillota</taxon>
        <taxon>Clostridia</taxon>
        <taxon>Lachnospirales</taxon>
        <taxon>Lachnospiraceae</taxon>
        <taxon>Dorea</taxon>
    </lineage>
</organism>
<name>A0ABT2RIR3_9FIRM</name>
<comment type="caution">
    <text evidence="1">The sequence shown here is derived from an EMBL/GenBank/DDBJ whole genome shotgun (WGS) entry which is preliminary data.</text>
</comment>